<dbReference type="Pfam" id="PF05916">
    <property type="entry name" value="Sld5"/>
    <property type="match status" value="1"/>
</dbReference>
<feature type="domain" description="GINS subunit" evidence="8">
    <location>
        <begin position="110"/>
        <end position="203"/>
    </location>
</feature>
<evidence type="ECO:0000313" key="11">
    <source>
        <dbReference type="Proteomes" id="UP000311382"/>
    </source>
</evidence>
<evidence type="ECO:0000256" key="7">
    <source>
        <dbReference type="SAM" id="MobiDB-lite"/>
    </source>
</evidence>
<dbReference type="PANTHER" id="PTHR12772">
    <property type="entry name" value="DNA REPLICATION COMPLEX GINS PROTEIN PSF2"/>
    <property type="match status" value="1"/>
</dbReference>
<dbReference type="GO" id="GO:0000727">
    <property type="term" value="P:double-strand break repair via break-induced replication"/>
    <property type="evidence" value="ECO:0007669"/>
    <property type="project" value="TreeGrafter"/>
</dbReference>
<evidence type="ECO:0000259" key="8">
    <source>
        <dbReference type="Pfam" id="PF05916"/>
    </source>
</evidence>
<feature type="region of interest" description="Disordered" evidence="7">
    <location>
        <begin position="36"/>
        <end position="55"/>
    </location>
</feature>
<reference evidence="10 11" key="1">
    <citation type="submission" date="2019-03" db="EMBL/GenBank/DDBJ databases">
        <title>Rhodosporidium diobovatum UCD-FST 08-225 genome sequencing, assembly, and annotation.</title>
        <authorList>
            <person name="Fakankun I.U."/>
            <person name="Fristensky B."/>
            <person name="Levin D.B."/>
        </authorList>
    </citation>
    <scope>NUCLEOTIDE SEQUENCE [LARGE SCALE GENOMIC DNA]</scope>
    <source>
        <strain evidence="10 11">UCD-FST 08-225</strain>
    </source>
</reference>
<accession>A0A5C5G730</accession>
<dbReference type="STRING" id="5288.A0A5C5G730"/>
<evidence type="ECO:0000259" key="9">
    <source>
        <dbReference type="Pfam" id="PF25005"/>
    </source>
</evidence>
<dbReference type="Gene3D" id="1.20.58.1020">
    <property type="match status" value="1"/>
</dbReference>
<keyword evidence="11" id="KW-1185">Reference proteome</keyword>
<dbReference type="InterPro" id="IPR056784">
    <property type="entry name" value="PSF2_N"/>
</dbReference>
<gene>
    <name evidence="10" type="ORF">DMC30DRAFT_387580</name>
</gene>
<feature type="domain" description="DNA replication complex GINS protein PSF2 N-terminal" evidence="9">
    <location>
        <begin position="54"/>
        <end position="106"/>
    </location>
</feature>
<protein>
    <recommendedName>
        <fullName evidence="4">DNA replication complex GINS protein PSF2</fullName>
    </recommendedName>
    <alternativeName>
        <fullName evidence="3">DNA replication complex GINS protein psf2</fullName>
    </alternativeName>
</protein>
<evidence type="ECO:0000313" key="10">
    <source>
        <dbReference type="EMBL" id="TNY24202.1"/>
    </source>
</evidence>
<evidence type="ECO:0000256" key="5">
    <source>
        <dbReference type="ARBA" id="ARBA00022705"/>
    </source>
</evidence>
<evidence type="ECO:0000256" key="6">
    <source>
        <dbReference type="ARBA" id="ARBA00023242"/>
    </source>
</evidence>
<dbReference type="SUPFAM" id="SSF158573">
    <property type="entry name" value="GINS helical bundle-like"/>
    <property type="match status" value="1"/>
</dbReference>
<dbReference type="FunFam" id="1.20.58.1020:FF:000001">
    <property type="entry name" value="DNA replication complex GINS protein PSF2"/>
    <property type="match status" value="1"/>
</dbReference>
<dbReference type="OrthoDB" id="1938138at2759"/>
<proteinExistence type="inferred from homology"/>
<dbReference type="PANTHER" id="PTHR12772:SF0">
    <property type="entry name" value="DNA REPLICATION COMPLEX GINS PROTEIN PSF2"/>
    <property type="match status" value="1"/>
</dbReference>
<feature type="region of interest" description="Disordered" evidence="7">
    <location>
        <begin position="238"/>
        <end position="265"/>
    </location>
</feature>
<dbReference type="EMBL" id="SOZI01000004">
    <property type="protein sequence ID" value="TNY24202.1"/>
    <property type="molecule type" value="Genomic_DNA"/>
</dbReference>
<sequence length="265" mass="28903">MSVHPSRRRGPLPHDLEFAALDGASAGWSHLDAVAVAPPPRGSTNAKGKGKAREGDVEIVPSVRMNVVEGLDGRHLTYGPFTPPHKASVPLWLAVHLKKKRRCRIVAPAWLSVAELEEVLRQEQTQPDFSDLPRDYLEVSKVLLEVASDDVPAPDRVRLLLKDIREARQAKVREGLGAINAVHLGMPNLSTLELAELRPFFSLSFTRLRDLDPLADAHRAAEEWWMRDPAGCLDAARRGEVGAGKGGAGRGRGEREGSEMSGGGY</sequence>
<feature type="compositionally biased region" description="Gly residues" evidence="7">
    <location>
        <begin position="241"/>
        <end position="250"/>
    </location>
</feature>
<dbReference type="AlphaFoldDB" id="A0A5C5G730"/>
<comment type="subcellular location">
    <subcellularLocation>
        <location evidence="1">Nucleus</location>
    </subcellularLocation>
</comment>
<organism evidence="10 11">
    <name type="scientific">Rhodotorula diobovata</name>
    <dbReference type="NCBI Taxonomy" id="5288"/>
    <lineage>
        <taxon>Eukaryota</taxon>
        <taxon>Fungi</taxon>
        <taxon>Dikarya</taxon>
        <taxon>Basidiomycota</taxon>
        <taxon>Pucciniomycotina</taxon>
        <taxon>Microbotryomycetes</taxon>
        <taxon>Sporidiobolales</taxon>
        <taxon>Sporidiobolaceae</taxon>
        <taxon>Rhodotorula</taxon>
    </lineage>
</organism>
<comment type="similarity">
    <text evidence="2">Belongs to the GINS2/PSF2 family.</text>
</comment>
<evidence type="ECO:0000256" key="2">
    <source>
        <dbReference type="ARBA" id="ARBA00010565"/>
    </source>
</evidence>
<evidence type="ECO:0000256" key="3">
    <source>
        <dbReference type="ARBA" id="ARBA00013969"/>
    </source>
</evidence>
<dbReference type="CDD" id="cd11712">
    <property type="entry name" value="GINS_A_psf2"/>
    <property type="match status" value="1"/>
</dbReference>
<keyword evidence="5" id="KW-0235">DNA replication</keyword>
<comment type="caution">
    <text evidence="10">The sequence shown here is derived from an EMBL/GenBank/DDBJ whole genome shotgun (WGS) entry which is preliminary data.</text>
</comment>
<dbReference type="Proteomes" id="UP000311382">
    <property type="component" value="Unassembled WGS sequence"/>
</dbReference>
<dbReference type="Gene3D" id="3.40.5.50">
    <property type="match status" value="1"/>
</dbReference>
<dbReference type="SUPFAM" id="SSF160059">
    <property type="entry name" value="PriA/YqbF domain"/>
    <property type="match status" value="1"/>
</dbReference>
<dbReference type="InterPro" id="IPR036224">
    <property type="entry name" value="GINS_bundle-like_dom_sf"/>
</dbReference>
<dbReference type="GO" id="GO:0000811">
    <property type="term" value="C:GINS complex"/>
    <property type="evidence" value="ECO:0007669"/>
    <property type="project" value="TreeGrafter"/>
</dbReference>
<dbReference type="InterPro" id="IPR021151">
    <property type="entry name" value="GINS_A"/>
</dbReference>
<evidence type="ECO:0000256" key="1">
    <source>
        <dbReference type="ARBA" id="ARBA00004123"/>
    </source>
</evidence>
<dbReference type="Pfam" id="PF25005">
    <property type="entry name" value="PSF2_N"/>
    <property type="match status" value="1"/>
</dbReference>
<name>A0A5C5G730_9BASI</name>
<dbReference type="InterPro" id="IPR007257">
    <property type="entry name" value="GINS_Psf2"/>
</dbReference>
<keyword evidence="6" id="KW-0539">Nucleus</keyword>
<evidence type="ECO:0000256" key="4">
    <source>
        <dbReference type="ARBA" id="ARBA00015139"/>
    </source>
</evidence>
<dbReference type="GO" id="GO:0006260">
    <property type="term" value="P:DNA replication"/>
    <property type="evidence" value="ECO:0007669"/>
    <property type="project" value="UniProtKB-KW"/>
</dbReference>
<dbReference type="CDD" id="cd21694">
    <property type="entry name" value="GINS_B_Psf2"/>
    <property type="match status" value="1"/>
</dbReference>